<organism evidence="1 2">
    <name type="scientific">Sphingomonas citri</name>
    <dbReference type="NCBI Taxonomy" id="2862499"/>
    <lineage>
        <taxon>Bacteria</taxon>
        <taxon>Pseudomonadati</taxon>
        <taxon>Pseudomonadota</taxon>
        <taxon>Alphaproteobacteria</taxon>
        <taxon>Sphingomonadales</taxon>
        <taxon>Sphingomonadaceae</taxon>
        <taxon>Sphingomonas</taxon>
    </lineage>
</organism>
<accession>A0ABS7BQP8</accession>
<reference evidence="1 2" key="1">
    <citation type="submission" date="2021-07" db="EMBL/GenBank/DDBJ databases">
        <title>Sphingomonas sp.</title>
        <authorList>
            <person name="Feng G."/>
            <person name="Li J."/>
            <person name="Pan M."/>
        </authorList>
    </citation>
    <scope>NUCLEOTIDE SEQUENCE [LARGE SCALE GENOMIC DNA]</scope>
    <source>
        <strain evidence="1 2">RRHST34</strain>
    </source>
</reference>
<evidence type="ECO:0000313" key="2">
    <source>
        <dbReference type="Proteomes" id="UP000759103"/>
    </source>
</evidence>
<evidence type="ECO:0000313" key="1">
    <source>
        <dbReference type="EMBL" id="MBW6531933.1"/>
    </source>
</evidence>
<protein>
    <submittedName>
        <fullName evidence="1">Uncharacterized protein</fullName>
    </submittedName>
</protein>
<proteinExistence type="predicted"/>
<dbReference type="RefSeq" id="WP_219749312.1">
    <property type="nucleotide sequence ID" value="NZ_JAHXZN010000005.1"/>
</dbReference>
<gene>
    <name evidence="1" type="ORF">KZ820_14420</name>
</gene>
<name>A0ABS7BQP8_9SPHN</name>
<comment type="caution">
    <text evidence="1">The sequence shown here is derived from an EMBL/GenBank/DDBJ whole genome shotgun (WGS) entry which is preliminary data.</text>
</comment>
<dbReference type="Proteomes" id="UP000759103">
    <property type="component" value="Unassembled WGS sequence"/>
</dbReference>
<dbReference type="EMBL" id="JAHXZN010000005">
    <property type="protein sequence ID" value="MBW6531933.1"/>
    <property type="molecule type" value="Genomic_DNA"/>
</dbReference>
<keyword evidence="2" id="KW-1185">Reference proteome</keyword>
<sequence>MNFVKSEIAVFNKSTGALSYMAPASLKPTDAALGWVALPAGFGEETFSWNASTRAMAEDLAKVRAVLLASVKSDAEQRKMAFLSAGGAKKAEYAQKAAEVSFYDSLGGSVSTILAAINLLTPAQRQAKFGYSLADAAANGEPTIVNAITRFRGGMEGSNKVPAIAAAEAKACAAIKAATTIAAARAAAAVTWPS</sequence>